<dbReference type="Gene3D" id="2.120.10.10">
    <property type="match status" value="1"/>
</dbReference>
<proteinExistence type="predicted"/>
<gene>
    <name evidence="3" type="ORF">J3R75_000316</name>
</gene>
<accession>A0AAE3VCY1</accession>
<organism evidence="3 4">
    <name type="scientific">Oligosphaera ethanolica</name>
    <dbReference type="NCBI Taxonomy" id="760260"/>
    <lineage>
        <taxon>Bacteria</taxon>
        <taxon>Pseudomonadati</taxon>
        <taxon>Lentisphaerota</taxon>
        <taxon>Oligosphaeria</taxon>
        <taxon>Oligosphaerales</taxon>
        <taxon>Oligosphaeraceae</taxon>
        <taxon>Oligosphaera</taxon>
    </lineage>
</organism>
<evidence type="ECO:0000313" key="4">
    <source>
        <dbReference type="Proteomes" id="UP001238163"/>
    </source>
</evidence>
<feature type="region of interest" description="Disordered" evidence="1">
    <location>
        <begin position="1"/>
        <end position="21"/>
    </location>
</feature>
<evidence type="ECO:0000313" key="3">
    <source>
        <dbReference type="EMBL" id="MDQ0288209.1"/>
    </source>
</evidence>
<dbReference type="SUPFAM" id="SSF50939">
    <property type="entry name" value="Sialidases"/>
    <property type="match status" value="1"/>
</dbReference>
<dbReference type="EMBL" id="JAUSVL010000001">
    <property type="protein sequence ID" value="MDQ0288209.1"/>
    <property type="molecule type" value="Genomic_DNA"/>
</dbReference>
<evidence type="ECO:0000256" key="1">
    <source>
        <dbReference type="SAM" id="MobiDB-lite"/>
    </source>
</evidence>
<dbReference type="InterPro" id="IPR011040">
    <property type="entry name" value="Sialidase"/>
</dbReference>
<dbReference type="AlphaFoldDB" id="A0AAE3VCY1"/>
<reference evidence="3" key="1">
    <citation type="submission" date="2023-07" db="EMBL/GenBank/DDBJ databases">
        <title>Genomic Encyclopedia of Type Strains, Phase IV (KMG-IV): sequencing the most valuable type-strain genomes for metagenomic binning, comparative biology and taxonomic classification.</title>
        <authorList>
            <person name="Goeker M."/>
        </authorList>
    </citation>
    <scope>NUCLEOTIDE SEQUENCE</scope>
    <source>
        <strain evidence="3">DSM 24202</strain>
    </source>
</reference>
<dbReference type="Pfam" id="PF13088">
    <property type="entry name" value="BNR_2"/>
    <property type="match status" value="1"/>
</dbReference>
<dbReference type="InterPro" id="IPR036278">
    <property type="entry name" value="Sialidase_sf"/>
</dbReference>
<evidence type="ECO:0000259" key="2">
    <source>
        <dbReference type="Pfam" id="PF13088"/>
    </source>
</evidence>
<dbReference type="CDD" id="cd15482">
    <property type="entry name" value="Sialidase_non-viral"/>
    <property type="match status" value="1"/>
</dbReference>
<name>A0AAE3VCY1_9BACT</name>
<dbReference type="PANTHER" id="PTHR43752:SF2">
    <property type="entry name" value="BNR_ASP-BOX REPEAT FAMILY PROTEIN"/>
    <property type="match status" value="1"/>
</dbReference>
<dbReference type="RefSeq" id="WP_307259486.1">
    <property type="nucleotide sequence ID" value="NZ_JAUSVL010000001.1"/>
</dbReference>
<dbReference type="Proteomes" id="UP001238163">
    <property type="component" value="Unassembled WGS sequence"/>
</dbReference>
<keyword evidence="4" id="KW-1185">Reference proteome</keyword>
<feature type="domain" description="Sialidase" evidence="2">
    <location>
        <begin position="43"/>
        <end position="333"/>
    </location>
</feature>
<comment type="caution">
    <text evidence="3">The sequence shown here is derived from an EMBL/GenBank/DDBJ whole genome shotgun (WGS) entry which is preliminary data.</text>
</comment>
<dbReference type="PANTHER" id="PTHR43752">
    <property type="entry name" value="BNR/ASP-BOX REPEAT FAMILY PROTEIN"/>
    <property type="match status" value="1"/>
</dbReference>
<protein>
    <recommendedName>
        <fullName evidence="2">Sialidase domain-containing protein</fullName>
    </recommendedName>
</protein>
<sequence length="381" mass="41397">MTANGIDSNDPLLAVPVSTPGPQQATAARQFQGIPGLTIAPGGRFFACWYAGGVGEGPNNYVVVVTSDDGGLSWGEPVAVVDPPGANVRAFDPTLWTDPLGRVWLFWAQSTSPKDGTIADGVNGVWGALLEEPDAAELRWSAPRRLYDGIMLNKPCVLPDGSWGFPVSIWAEGVGGGQPPERLRDEIGANLVVSYDKGRSFRRRGGFRLARSIFDEHHIVPLRDGRLWCLVRTLYGVGQGFSSDGGRNWYDCGPASLVGPNSRFHLMRLQSGRLLLVNHEVVKGENKDWRTRCKLTAYLSDDDGRSWNDGLLLDERAGVSYPDGVQDGAGRLWIIYDYGRYTAGDILLASVTEDEVLAGIISTPESFLQRVVNHSGGVKKD</sequence>